<dbReference type="InterPro" id="IPR007527">
    <property type="entry name" value="Znf_SWIM"/>
</dbReference>
<dbReference type="AlphaFoldDB" id="A0AAE4GAS4"/>
<dbReference type="PROSITE" id="PS50966">
    <property type="entry name" value="ZF_SWIM"/>
    <property type="match status" value="1"/>
</dbReference>
<dbReference type="GO" id="GO:0016787">
    <property type="term" value="F:hydrolase activity"/>
    <property type="evidence" value="ECO:0007669"/>
    <property type="project" value="UniProtKB-KW"/>
</dbReference>
<dbReference type="GO" id="GO:0005524">
    <property type="term" value="F:ATP binding"/>
    <property type="evidence" value="ECO:0007669"/>
    <property type="project" value="InterPro"/>
</dbReference>
<gene>
    <name evidence="6" type="ORF">RJN63_11935</name>
</gene>
<dbReference type="SUPFAM" id="SSF52540">
    <property type="entry name" value="P-loop containing nucleoside triphosphate hydrolases"/>
    <property type="match status" value="2"/>
</dbReference>
<dbReference type="Gene3D" id="3.40.50.300">
    <property type="entry name" value="P-loop containing nucleotide triphosphate hydrolases"/>
    <property type="match status" value="1"/>
</dbReference>
<dbReference type="InterPro" id="IPR049730">
    <property type="entry name" value="SNF2/RAD54-like_C"/>
</dbReference>
<protein>
    <submittedName>
        <fullName evidence="6">DEAD/DEAH box helicase</fullName>
        <ecNumber evidence="6">3.6.4.-</ecNumber>
    </submittedName>
</protein>
<keyword evidence="6" id="KW-0067">ATP-binding</keyword>
<dbReference type="RefSeq" id="WP_284077011.1">
    <property type="nucleotide sequence ID" value="NZ_JAVLSM010000007.1"/>
</dbReference>
<dbReference type="Gene3D" id="3.40.50.10810">
    <property type="entry name" value="Tandem AAA-ATPase domain"/>
    <property type="match status" value="1"/>
</dbReference>
<dbReference type="SMART" id="SM00490">
    <property type="entry name" value="HELICc"/>
    <property type="match status" value="1"/>
</dbReference>
<dbReference type="EC" id="3.6.4.-" evidence="6"/>
<dbReference type="SMART" id="SM00487">
    <property type="entry name" value="DEXDc"/>
    <property type="match status" value="1"/>
</dbReference>
<dbReference type="InterPro" id="IPR001650">
    <property type="entry name" value="Helicase_C-like"/>
</dbReference>
<keyword evidence="6" id="KW-0547">Nucleotide-binding</keyword>
<dbReference type="InterPro" id="IPR027417">
    <property type="entry name" value="P-loop_NTPase"/>
</dbReference>
<dbReference type="GO" id="GO:0008270">
    <property type="term" value="F:zinc ion binding"/>
    <property type="evidence" value="ECO:0007669"/>
    <property type="project" value="UniProtKB-KW"/>
</dbReference>
<feature type="domain" description="Helicase C-terminal" evidence="5">
    <location>
        <begin position="959"/>
        <end position="1112"/>
    </location>
</feature>
<keyword evidence="2" id="KW-0862">Zinc</keyword>
<sequence length="1131" mass="126076">MAYTRAIDSTNFGPPLSVLGHGNYLLQMFRQLPPHQSLDQRFVFELVNSQAYSKGQALLSQIQAFSSSGQAISGTVRDEGNDHIVQCVFESSPRGLTCNCTCGAHSGCAHIAAVLLEDVFRRGGAGSAKAVQVDNQIGTWLEEVKRLASEWEQQKEATLGGLKVLYLLRQRLKRGLLAYEVSIHRAEANAAGHFRSLGESWEGIFREFQTEQDTLEESDVRILTELLQSRSRVSRATFALEGMRGAILLELMSRTERLFTSIGSANGAGVFTPVTFGGSRDAALEWGSTESGQKGLVLQTSPRCDDVIRLGEYWYVDVEGREVGPMRMDLPPAIVQYFSEMPLVSADMAEAVAAALKVALPPAFAEKLPSGYLHTNTFTKPFPVLRLDTSSSSGILGDGQDGEIDFATLAFNYGGYLVELDAVSQIGRNAAGDIEYVNRDLAFERRTISELEEAGFEDVTAQLDEATRVKLPSAALGGLDREGWAEFVKVQVPRLRSRGWEIEMLAAFSLQIVEVDDVMGHLELQDDGEFIAEMGVQIGERVVRLEPLLVSLFKSDKRWLSGNLDSIDDGEAFDFTAGEDTFRIRADRLKPVVATLVDLLVDYEDGPLRVKKSDLGRLQAMQDTGRWQIHGADESLQRVIRRLQSTDLIEPVIQPASLNAQLRPYQLHGLSWLQFLRENDLNGILGDDMGLGKTLQILAHILTEKEAGRLDKPAMIVMPTSLVHNWEDEARKFTPSLSVLSLLGPERQELFHGIPHHDVVLTTYPLIWRDLEVFSKYSYHMLVLDEAQEIKNATSKKAMAVGKLESRHRVAVSGTPLDNHLGELWSIMNFLSPMMLGSSRQFTSRWRNPIEKENDIDRRNLLSRVLRPFILRRRKEEVAPELPELVNTVQRVELVGEQRFLYETVRVMMQSELKNAISEKGIAGSSMDVLDALLKLRQVCCDPRLVKLKQASNVYESAKLELLLIQLRQMVEDGRRILIFSNFKSMLTIIAEKLANEGLRYGMLTGDVSGTDRKQVVNDFQDGKFPIFLITLKAGGVGLNLTAADTVFIYDPWWSPSPENQAIARAHRGGQTKTVFVYKLVVAGSIEEKMLEYQEKKTALSEGILSHATDDAADAPKFSMDDLAYYLDAIV</sequence>
<evidence type="ECO:0000256" key="2">
    <source>
        <dbReference type="PROSITE-ProRule" id="PRU00325"/>
    </source>
</evidence>
<dbReference type="InterPro" id="IPR014001">
    <property type="entry name" value="Helicase_ATP-bd"/>
</dbReference>
<dbReference type="Pfam" id="PF00271">
    <property type="entry name" value="Helicase_C"/>
    <property type="match status" value="1"/>
</dbReference>
<keyword evidence="1 6" id="KW-0378">Hydrolase</keyword>
<keyword evidence="2" id="KW-0863">Zinc-finger</keyword>
<comment type="caution">
    <text evidence="6">The sequence shown here is derived from an EMBL/GenBank/DDBJ whole genome shotgun (WGS) entry which is preliminary data.</text>
</comment>
<reference evidence="6" key="1">
    <citation type="submission" date="2023-02" db="EMBL/GenBank/DDBJ databases">
        <title>Description of Herbaspirillum huttiense subsp. nephrolepsisexaltata and Herbaspirillum huttiense subsp. lycopersicon.</title>
        <authorList>
            <person name="Poudel M."/>
            <person name="Sharma A."/>
            <person name="Goss E."/>
            <person name="Tapia J.H."/>
            <person name="Harmon C.M."/>
            <person name="Jones J.B."/>
        </authorList>
    </citation>
    <scope>NUCLEOTIDE SEQUENCE</scope>
    <source>
        <strain evidence="6">NC40101</strain>
    </source>
</reference>
<evidence type="ECO:0000259" key="5">
    <source>
        <dbReference type="PROSITE" id="PS51194"/>
    </source>
</evidence>
<organism evidence="6">
    <name type="scientific">Herbaspirillum huttiense subsp. nephrolepidis</name>
    <dbReference type="NCBI Taxonomy" id="3075126"/>
    <lineage>
        <taxon>Bacteria</taxon>
        <taxon>Pseudomonadati</taxon>
        <taxon>Pseudomonadota</taxon>
        <taxon>Betaproteobacteria</taxon>
        <taxon>Burkholderiales</taxon>
        <taxon>Oxalobacteraceae</taxon>
        <taxon>Herbaspirillum</taxon>
    </lineage>
</organism>
<evidence type="ECO:0000256" key="1">
    <source>
        <dbReference type="ARBA" id="ARBA00022801"/>
    </source>
</evidence>
<feature type="domain" description="SWIM-type" evidence="3">
    <location>
        <begin position="85"/>
        <end position="119"/>
    </location>
</feature>
<accession>A0AAE4GAS4</accession>
<dbReference type="InterPro" id="IPR000330">
    <property type="entry name" value="SNF2_N"/>
</dbReference>
<dbReference type="CDD" id="cd18012">
    <property type="entry name" value="DEXQc_arch_SWI2_SNF2"/>
    <property type="match status" value="1"/>
</dbReference>
<dbReference type="PROSITE" id="PS51192">
    <property type="entry name" value="HELICASE_ATP_BIND_1"/>
    <property type="match status" value="1"/>
</dbReference>
<dbReference type="EMBL" id="JAVRAA010000005">
    <property type="protein sequence ID" value="MDT0337543.1"/>
    <property type="molecule type" value="Genomic_DNA"/>
</dbReference>
<keyword evidence="6" id="KW-0347">Helicase</keyword>
<name>A0AAE4GAS4_9BURK</name>
<keyword evidence="2" id="KW-0479">Metal-binding</keyword>
<dbReference type="GO" id="GO:0004386">
    <property type="term" value="F:helicase activity"/>
    <property type="evidence" value="ECO:0007669"/>
    <property type="project" value="UniProtKB-KW"/>
</dbReference>
<dbReference type="InterPro" id="IPR038718">
    <property type="entry name" value="SNF2-like_sf"/>
</dbReference>
<proteinExistence type="predicted"/>
<dbReference type="PROSITE" id="PS51194">
    <property type="entry name" value="HELICASE_CTER"/>
    <property type="match status" value="1"/>
</dbReference>
<feature type="domain" description="Helicase ATP-binding" evidence="4">
    <location>
        <begin position="674"/>
        <end position="834"/>
    </location>
</feature>
<evidence type="ECO:0000259" key="3">
    <source>
        <dbReference type="PROSITE" id="PS50966"/>
    </source>
</evidence>
<dbReference type="Pfam" id="PF00176">
    <property type="entry name" value="SNF2-rel_dom"/>
    <property type="match status" value="1"/>
</dbReference>
<evidence type="ECO:0000313" key="6">
    <source>
        <dbReference type="EMBL" id="MDT0337543.1"/>
    </source>
</evidence>
<dbReference type="CDD" id="cd18793">
    <property type="entry name" value="SF2_C_SNF"/>
    <property type="match status" value="1"/>
</dbReference>
<evidence type="ECO:0000259" key="4">
    <source>
        <dbReference type="PROSITE" id="PS51192"/>
    </source>
</evidence>
<dbReference type="PANTHER" id="PTHR10799">
    <property type="entry name" value="SNF2/RAD54 HELICASE FAMILY"/>
    <property type="match status" value="1"/>
</dbReference>